<evidence type="ECO:0000313" key="2">
    <source>
        <dbReference type="Proteomes" id="UP000054166"/>
    </source>
</evidence>
<dbReference type="EMBL" id="KN833668">
    <property type="protein sequence ID" value="KIM70953.1"/>
    <property type="molecule type" value="Genomic_DNA"/>
</dbReference>
<reference evidence="1 2" key="1">
    <citation type="submission" date="2014-04" db="EMBL/GenBank/DDBJ databases">
        <authorList>
            <consortium name="DOE Joint Genome Institute"/>
            <person name="Kuo A."/>
            <person name="Tarkka M."/>
            <person name="Buscot F."/>
            <person name="Kohler A."/>
            <person name="Nagy L.G."/>
            <person name="Floudas D."/>
            <person name="Copeland A."/>
            <person name="Barry K.W."/>
            <person name="Cichocki N."/>
            <person name="Veneault-Fourrey C."/>
            <person name="LaButti K."/>
            <person name="Lindquist E.A."/>
            <person name="Lipzen A."/>
            <person name="Lundell T."/>
            <person name="Morin E."/>
            <person name="Murat C."/>
            <person name="Sun H."/>
            <person name="Tunlid A."/>
            <person name="Henrissat B."/>
            <person name="Grigoriev I.V."/>
            <person name="Hibbett D.S."/>
            <person name="Martin F."/>
            <person name="Nordberg H.P."/>
            <person name="Cantor M.N."/>
            <person name="Hua S.X."/>
        </authorList>
    </citation>
    <scope>NUCLEOTIDE SEQUENCE [LARGE SCALE GENOMIC DNA]</scope>
    <source>
        <strain evidence="1 2">F 1598</strain>
    </source>
</reference>
<proteinExistence type="predicted"/>
<keyword evidence="2" id="KW-1185">Reference proteome</keyword>
<dbReference type="InParanoid" id="A0A0C3AAZ2"/>
<dbReference type="STRING" id="765440.A0A0C3AAZ2"/>
<dbReference type="Proteomes" id="UP000054166">
    <property type="component" value="Unassembled WGS sequence"/>
</dbReference>
<evidence type="ECO:0008006" key="3">
    <source>
        <dbReference type="Google" id="ProtNLM"/>
    </source>
</evidence>
<evidence type="ECO:0000313" key="1">
    <source>
        <dbReference type="EMBL" id="KIM70953.1"/>
    </source>
</evidence>
<sequence length="158" mass="18345">MALVSAITLASTYIQELQNLHPMATHHTNQHMVMHIYDFLQLFGPVHSWCFPFERLIRQLQRMLSNHKFGEMESTMLNMFIKAGKLKCWLARPDCPAVIKECKILFDKAYAPKVLDYNDINDGNDNVFTDTLYVDHRPAPRTVPNDLHPLMQNKFTSP</sequence>
<gene>
    <name evidence="1" type="ORF">PILCRDRAFT_17572</name>
</gene>
<name>A0A0C3AAZ2_PILCF</name>
<dbReference type="OrthoDB" id="3247418at2759"/>
<dbReference type="AlphaFoldDB" id="A0A0C3AAZ2"/>
<accession>A0A0C3AAZ2</accession>
<organism evidence="1 2">
    <name type="scientific">Piloderma croceum (strain F 1598)</name>
    <dbReference type="NCBI Taxonomy" id="765440"/>
    <lineage>
        <taxon>Eukaryota</taxon>
        <taxon>Fungi</taxon>
        <taxon>Dikarya</taxon>
        <taxon>Basidiomycota</taxon>
        <taxon>Agaricomycotina</taxon>
        <taxon>Agaricomycetes</taxon>
        <taxon>Agaricomycetidae</taxon>
        <taxon>Atheliales</taxon>
        <taxon>Atheliaceae</taxon>
        <taxon>Piloderma</taxon>
    </lineage>
</organism>
<protein>
    <recommendedName>
        <fullName evidence="3">DUF4218 domain-containing protein</fullName>
    </recommendedName>
</protein>
<reference evidence="2" key="2">
    <citation type="submission" date="2015-01" db="EMBL/GenBank/DDBJ databases">
        <title>Evolutionary Origins and Diversification of the Mycorrhizal Mutualists.</title>
        <authorList>
            <consortium name="DOE Joint Genome Institute"/>
            <consortium name="Mycorrhizal Genomics Consortium"/>
            <person name="Kohler A."/>
            <person name="Kuo A."/>
            <person name="Nagy L.G."/>
            <person name="Floudas D."/>
            <person name="Copeland A."/>
            <person name="Barry K.W."/>
            <person name="Cichocki N."/>
            <person name="Veneault-Fourrey C."/>
            <person name="LaButti K."/>
            <person name="Lindquist E.A."/>
            <person name="Lipzen A."/>
            <person name="Lundell T."/>
            <person name="Morin E."/>
            <person name="Murat C."/>
            <person name="Riley R."/>
            <person name="Ohm R."/>
            <person name="Sun H."/>
            <person name="Tunlid A."/>
            <person name="Henrissat B."/>
            <person name="Grigoriev I.V."/>
            <person name="Hibbett D.S."/>
            <person name="Martin F."/>
        </authorList>
    </citation>
    <scope>NUCLEOTIDE SEQUENCE [LARGE SCALE GENOMIC DNA]</scope>
    <source>
        <strain evidence="2">F 1598</strain>
    </source>
</reference>
<dbReference type="HOGENOM" id="CLU_1670063_0_0_1"/>